<accession>A0ABS0HZU7</accession>
<proteinExistence type="predicted"/>
<reference evidence="1 2" key="1">
    <citation type="submission" date="2020-11" db="EMBL/GenBank/DDBJ databases">
        <authorList>
            <person name="Kim M.K."/>
        </authorList>
    </citation>
    <scope>NUCLEOTIDE SEQUENCE [LARGE SCALE GENOMIC DNA]</scope>
    <source>
        <strain evidence="1 2">BT662</strain>
    </source>
</reference>
<gene>
    <name evidence="1" type="ORF">I2H31_03835</name>
</gene>
<sequence length="118" mass="12351">MKANDCASEGFANGLQGLVAPHPPVSTSTVATQDAFLAQNAPNPCSGRTSVSYRTPKGSAEAELVVRNYYSGAVVLRRAVAAGEHTVELNVTPLAPGIYHYALEVGGRPVAHHNLLVQ</sequence>
<evidence type="ECO:0000313" key="1">
    <source>
        <dbReference type="EMBL" id="MBF9220227.1"/>
    </source>
</evidence>
<dbReference type="Proteomes" id="UP000618931">
    <property type="component" value="Unassembled WGS sequence"/>
</dbReference>
<organism evidence="1 2">
    <name type="scientific">Hymenobacter ruricola</name>
    <dbReference type="NCBI Taxonomy" id="2791023"/>
    <lineage>
        <taxon>Bacteria</taxon>
        <taxon>Pseudomonadati</taxon>
        <taxon>Bacteroidota</taxon>
        <taxon>Cytophagia</taxon>
        <taxon>Cytophagales</taxon>
        <taxon>Hymenobacteraceae</taxon>
        <taxon>Hymenobacter</taxon>
    </lineage>
</organism>
<dbReference type="EMBL" id="JADQDM010000001">
    <property type="protein sequence ID" value="MBF9220227.1"/>
    <property type="molecule type" value="Genomic_DNA"/>
</dbReference>
<comment type="caution">
    <text evidence="1">The sequence shown here is derived from an EMBL/GenBank/DDBJ whole genome shotgun (WGS) entry which is preliminary data.</text>
</comment>
<name>A0ABS0HZU7_9BACT</name>
<evidence type="ECO:0008006" key="3">
    <source>
        <dbReference type="Google" id="ProtNLM"/>
    </source>
</evidence>
<evidence type="ECO:0000313" key="2">
    <source>
        <dbReference type="Proteomes" id="UP000618931"/>
    </source>
</evidence>
<keyword evidence="2" id="KW-1185">Reference proteome</keyword>
<dbReference type="RefSeq" id="WP_196291663.1">
    <property type="nucleotide sequence ID" value="NZ_JADQDM010000001.1"/>
</dbReference>
<protein>
    <recommendedName>
        <fullName evidence="3">T9SS type A sorting domain-containing protein</fullName>
    </recommendedName>
</protein>